<dbReference type="Proteomes" id="UP001652504">
    <property type="component" value="Unassembled WGS sequence"/>
</dbReference>
<gene>
    <name evidence="1" type="ORF">OE749_13730</name>
</gene>
<dbReference type="Pfam" id="PF20541">
    <property type="entry name" value="DUF6756"/>
    <property type="match status" value="1"/>
</dbReference>
<comment type="caution">
    <text evidence="1">The sequence shown here is derived from an EMBL/GenBank/DDBJ whole genome shotgun (WGS) entry which is preliminary data.</text>
</comment>
<accession>A0ABT3AAQ5</accession>
<proteinExistence type="predicted"/>
<dbReference type="RefSeq" id="WP_263713040.1">
    <property type="nucleotide sequence ID" value="NZ_JAOWKX010000007.1"/>
</dbReference>
<reference evidence="1 2" key="1">
    <citation type="submission" date="2022-10" db="EMBL/GenBank/DDBJ databases">
        <title>Aestuariibacter sp. AA17 isolated from Montipora capitata coral fragment.</title>
        <authorList>
            <person name="Emsley S.A."/>
            <person name="Pfannmuller K.M."/>
            <person name="Loughran R.M."/>
            <person name="Shlafstein M."/>
            <person name="Papke E."/>
            <person name="Saw J.H."/>
            <person name="Ushijima B."/>
            <person name="Videau P."/>
        </authorList>
    </citation>
    <scope>NUCLEOTIDE SEQUENCE [LARGE SCALE GENOMIC DNA]</scope>
    <source>
        <strain evidence="1 2">AA17</strain>
    </source>
</reference>
<protein>
    <submittedName>
        <fullName evidence="1">DPP IV N-terminal domain-containing protein</fullName>
    </submittedName>
</protein>
<evidence type="ECO:0000313" key="2">
    <source>
        <dbReference type="Proteomes" id="UP001652504"/>
    </source>
</evidence>
<dbReference type="InterPro" id="IPR046644">
    <property type="entry name" value="DUF6756"/>
</dbReference>
<sequence>MALIDLTVVWDLIMISNILFGRLVDEVEEISQTRSLVGLQGQTEKINTLGERMTILTEVLEEVAAFESIVQLTCEEAQIVKEQIAGRYVQDHNKLWFWESLKGQASRITYDGEDGLALISKAILGNPTLYIALTDDEFPPWPVLKGNKNDILGLISELRFFEYFLTIPPFEWVIFDNHHNQLIGVNIELENL</sequence>
<keyword evidence="2" id="KW-1185">Reference proteome</keyword>
<organism evidence="1 2">
    <name type="scientific">Fluctibacter corallii</name>
    <dbReference type="NCBI Taxonomy" id="2984329"/>
    <lineage>
        <taxon>Bacteria</taxon>
        <taxon>Pseudomonadati</taxon>
        <taxon>Pseudomonadota</taxon>
        <taxon>Gammaproteobacteria</taxon>
        <taxon>Alteromonadales</taxon>
        <taxon>Alteromonadaceae</taxon>
        <taxon>Fluctibacter</taxon>
    </lineage>
</organism>
<name>A0ABT3AAQ5_9ALTE</name>
<dbReference type="EMBL" id="JAOWKX010000007">
    <property type="protein sequence ID" value="MCV2885753.1"/>
    <property type="molecule type" value="Genomic_DNA"/>
</dbReference>
<evidence type="ECO:0000313" key="1">
    <source>
        <dbReference type="EMBL" id="MCV2885753.1"/>
    </source>
</evidence>